<comment type="similarity">
    <text evidence="1">Belongs to the peptidase S33 family.</text>
</comment>
<protein>
    <submittedName>
        <fullName evidence="8">Alpha/beta hydrolase family protein</fullName>
    </submittedName>
</protein>
<feature type="region of interest" description="Disordered" evidence="4">
    <location>
        <begin position="377"/>
        <end position="397"/>
    </location>
</feature>
<accession>A0A2A9D4A1</accession>
<dbReference type="EMBL" id="PDJD01000001">
    <property type="protein sequence ID" value="PFG20679.1"/>
    <property type="molecule type" value="Genomic_DNA"/>
</dbReference>
<dbReference type="AlphaFoldDB" id="A0A2A9D4A1"/>
<evidence type="ECO:0000256" key="5">
    <source>
        <dbReference type="SAM" id="SignalP"/>
    </source>
</evidence>
<feature type="signal peptide" evidence="5">
    <location>
        <begin position="1"/>
        <end position="26"/>
    </location>
</feature>
<evidence type="ECO:0000256" key="1">
    <source>
        <dbReference type="ARBA" id="ARBA00010088"/>
    </source>
</evidence>
<dbReference type="GO" id="GO:0016787">
    <property type="term" value="F:hydrolase activity"/>
    <property type="evidence" value="ECO:0007669"/>
    <property type="project" value="UniProtKB-KW"/>
</dbReference>
<comment type="caution">
    <text evidence="8">The sequence shown here is derived from an EMBL/GenBank/DDBJ whole genome shotgun (WGS) entry which is preliminary data.</text>
</comment>
<keyword evidence="9" id="KW-1185">Reference proteome</keyword>
<dbReference type="PROSITE" id="PS51257">
    <property type="entry name" value="PROKAR_LIPOPROTEIN"/>
    <property type="match status" value="1"/>
</dbReference>
<dbReference type="SUPFAM" id="SSF53474">
    <property type="entry name" value="alpha/beta-Hydrolases"/>
    <property type="match status" value="1"/>
</dbReference>
<evidence type="ECO:0000259" key="7">
    <source>
        <dbReference type="Pfam" id="PF08386"/>
    </source>
</evidence>
<dbReference type="Pfam" id="PF08386">
    <property type="entry name" value="Abhydrolase_4"/>
    <property type="match status" value="1"/>
</dbReference>
<evidence type="ECO:0000259" key="6">
    <source>
        <dbReference type="Pfam" id="PF00561"/>
    </source>
</evidence>
<dbReference type="PANTHER" id="PTHR43248:SF29">
    <property type="entry name" value="TRIPEPTIDYL AMINOPEPTIDASE"/>
    <property type="match status" value="1"/>
</dbReference>
<keyword evidence="3 8" id="KW-0378">Hydrolase</keyword>
<feature type="compositionally biased region" description="Low complexity" evidence="4">
    <location>
        <begin position="30"/>
        <end position="60"/>
    </location>
</feature>
<proteinExistence type="inferred from homology"/>
<dbReference type="Pfam" id="PF00561">
    <property type="entry name" value="Abhydrolase_1"/>
    <property type="match status" value="1"/>
</dbReference>
<evidence type="ECO:0000256" key="4">
    <source>
        <dbReference type="SAM" id="MobiDB-lite"/>
    </source>
</evidence>
<gene>
    <name evidence="8" type="ORF">ATL40_2289</name>
</gene>
<dbReference type="Proteomes" id="UP000224915">
    <property type="component" value="Unassembled WGS sequence"/>
</dbReference>
<feature type="compositionally biased region" description="Acidic residues" evidence="4">
    <location>
        <begin position="377"/>
        <end position="389"/>
    </location>
</feature>
<evidence type="ECO:0000256" key="2">
    <source>
        <dbReference type="ARBA" id="ARBA00022729"/>
    </source>
</evidence>
<dbReference type="InterPro" id="IPR051601">
    <property type="entry name" value="Serine_prot/Carboxylest_S33"/>
</dbReference>
<organism evidence="8 9">
    <name type="scientific">Serinibacter salmoneus</name>
    <dbReference type="NCBI Taxonomy" id="556530"/>
    <lineage>
        <taxon>Bacteria</taxon>
        <taxon>Bacillati</taxon>
        <taxon>Actinomycetota</taxon>
        <taxon>Actinomycetes</taxon>
        <taxon>Micrococcales</taxon>
        <taxon>Beutenbergiaceae</taxon>
        <taxon>Serinibacter</taxon>
    </lineage>
</organism>
<evidence type="ECO:0000313" key="8">
    <source>
        <dbReference type="EMBL" id="PFG20679.1"/>
    </source>
</evidence>
<dbReference type="InterPro" id="IPR029058">
    <property type="entry name" value="AB_hydrolase_fold"/>
</dbReference>
<dbReference type="Gene3D" id="3.40.50.1820">
    <property type="entry name" value="alpha/beta hydrolase"/>
    <property type="match status" value="1"/>
</dbReference>
<dbReference type="InterPro" id="IPR000073">
    <property type="entry name" value="AB_hydrolase_1"/>
</dbReference>
<feature type="domain" description="Peptidase S33 tripeptidyl aminopeptidase-like C-terminal" evidence="7">
    <location>
        <begin position="436"/>
        <end position="536"/>
    </location>
</feature>
<sequence length="537" mass="56112">MPHTPHRPRPLRALAALALASTLGLAGCTQEAAPSGTSAAPETTTAEPTATPTAAAGSGTDVHLLAGPSSTSIDWENCGGRFECATVLLPLDYADPEGSQVEIALKRLPASGDALGSLLVNPGGPGESGVEFVESAEYVMDPDVRDRYDIVGFDPRGVGASTSVVCLREGQDDPTAVDVDLTTELGVQTLRAAYQQLAALCHERSGALLDFVGSDEVVQDMEALRGLLGEDTLNYLGYSYGTLLGALYADRYPERVGRMVLDSAVDPALDYETLQREQVEAFDAAFARYLAECHEQEGCPLDADPAAATAEIEEIAAELDESAVDEDDLTGADLIAELSDSLYSPELWPVVTEDLTALLGDPEGLEDLEVGDLDWDESELDDESGDDGDAASPGDLASDDPNWALWFTAVDCSDYPVTSTFAEVVQHSLELAEASPVFGAGSLAEASCVAWPSNPTAERGPVSGEGAAPILIIGSIGDPATPYAWSVSLADQLTSARLLTYDGDGHAIYGGRSACVDVAVDEYLVTGELPAEGAVCT</sequence>
<name>A0A2A9D4A1_9MICO</name>
<dbReference type="InterPro" id="IPR013595">
    <property type="entry name" value="Pept_S33_TAP-like_C"/>
</dbReference>
<reference evidence="8 9" key="1">
    <citation type="submission" date="2017-10" db="EMBL/GenBank/DDBJ databases">
        <title>Sequencing the genomes of 1000 actinobacteria strains.</title>
        <authorList>
            <person name="Klenk H.-P."/>
        </authorList>
    </citation>
    <scope>NUCLEOTIDE SEQUENCE [LARGE SCALE GENOMIC DNA]</scope>
    <source>
        <strain evidence="8 9">DSM 21801</strain>
    </source>
</reference>
<feature type="chain" id="PRO_5039083381" evidence="5">
    <location>
        <begin position="27"/>
        <end position="537"/>
    </location>
</feature>
<evidence type="ECO:0000256" key="3">
    <source>
        <dbReference type="ARBA" id="ARBA00022801"/>
    </source>
</evidence>
<feature type="region of interest" description="Disordered" evidence="4">
    <location>
        <begin position="30"/>
        <end position="61"/>
    </location>
</feature>
<evidence type="ECO:0000313" key="9">
    <source>
        <dbReference type="Proteomes" id="UP000224915"/>
    </source>
</evidence>
<keyword evidence="2 5" id="KW-0732">Signal</keyword>
<feature type="domain" description="AB hydrolase-1" evidence="6">
    <location>
        <begin position="118"/>
        <end position="309"/>
    </location>
</feature>
<dbReference type="PANTHER" id="PTHR43248">
    <property type="entry name" value="2-SUCCINYL-6-HYDROXY-2,4-CYCLOHEXADIENE-1-CARBOXYLATE SYNTHASE"/>
    <property type="match status" value="1"/>
</dbReference>